<feature type="domain" description="C2" evidence="2">
    <location>
        <begin position="39"/>
        <end position="132"/>
    </location>
</feature>
<feature type="non-terminal residue" evidence="5">
    <location>
        <position position="1"/>
    </location>
</feature>
<dbReference type="InterPro" id="IPR057815">
    <property type="entry name" value="C2CD5_C"/>
</dbReference>
<accession>A0AAD7ZJS7</accession>
<protein>
    <recommendedName>
        <fullName evidence="7">C2 domain-containing protein 5</fullName>
    </recommendedName>
</protein>
<dbReference type="GO" id="GO:0065002">
    <property type="term" value="P:intracellular protein transmembrane transport"/>
    <property type="evidence" value="ECO:0007669"/>
    <property type="project" value="TreeGrafter"/>
</dbReference>
<dbReference type="GO" id="GO:0005509">
    <property type="term" value="F:calcium ion binding"/>
    <property type="evidence" value="ECO:0007669"/>
    <property type="project" value="TreeGrafter"/>
</dbReference>
<dbReference type="AlphaFoldDB" id="A0AAD7ZJS7"/>
<evidence type="ECO:0000313" key="6">
    <source>
        <dbReference type="Proteomes" id="UP001233999"/>
    </source>
</evidence>
<dbReference type="Proteomes" id="UP001233999">
    <property type="component" value="Unassembled WGS sequence"/>
</dbReference>
<feature type="domain" description="C2" evidence="3">
    <location>
        <begin position="433"/>
        <end position="524"/>
    </location>
</feature>
<dbReference type="GO" id="GO:0072659">
    <property type="term" value="P:protein localization to plasma membrane"/>
    <property type="evidence" value="ECO:0007669"/>
    <property type="project" value="TreeGrafter"/>
</dbReference>
<dbReference type="Pfam" id="PF23128">
    <property type="entry name" value="YbjQ_4"/>
    <property type="match status" value="1"/>
</dbReference>
<evidence type="ECO:0000259" key="3">
    <source>
        <dbReference type="Pfam" id="PF23028"/>
    </source>
</evidence>
<dbReference type="InterPro" id="IPR056431">
    <property type="entry name" value="C2CD5_YbjQ-rel_dom"/>
</dbReference>
<dbReference type="PANTHER" id="PTHR37412:SF2">
    <property type="entry name" value="C2 DOMAIN-CONTAINING PROTEIN 5"/>
    <property type="match status" value="1"/>
</dbReference>
<feature type="region of interest" description="Disordered" evidence="1">
    <location>
        <begin position="1"/>
        <end position="26"/>
    </location>
</feature>
<reference evidence="5" key="1">
    <citation type="journal article" date="2023" name="IScience">
        <title>Live-bearing cockroach genome reveals convergent evolutionary mechanisms linked to viviparity in insects and beyond.</title>
        <authorList>
            <person name="Fouks B."/>
            <person name="Harrison M.C."/>
            <person name="Mikhailova A.A."/>
            <person name="Marchal E."/>
            <person name="English S."/>
            <person name="Carruthers M."/>
            <person name="Jennings E.C."/>
            <person name="Chiamaka E.L."/>
            <person name="Frigard R.A."/>
            <person name="Pippel M."/>
            <person name="Attardo G.M."/>
            <person name="Benoit J.B."/>
            <person name="Bornberg-Bauer E."/>
            <person name="Tobe S.S."/>
        </authorList>
    </citation>
    <scope>NUCLEOTIDE SEQUENCE</scope>
    <source>
        <strain evidence="5">Stay&amp;Tobe</strain>
    </source>
</reference>
<feature type="domain" description="C2CD5 C-terminal" evidence="4">
    <location>
        <begin position="600"/>
        <end position="694"/>
    </location>
</feature>
<organism evidence="5 6">
    <name type="scientific">Diploptera punctata</name>
    <name type="common">Pacific beetle cockroach</name>
    <dbReference type="NCBI Taxonomy" id="6984"/>
    <lineage>
        <taxon>Eukaryota</taxon>
        <taxon>Metazoa</taxon>
        <taxon>Ecdysozoa</taxon>
        <taxon>Arthropoda</taxon>
        <taxon>Hexapoda</taxon>
        <taxon>Insecta</taxon>
        <taxon>Pterygota</taxon>
        <taxon>Neoptera</taxon>
        <taxon>Polyneoptera</taxon>
        <taxon>Dictyoptera</taxon>
        <taxon>Blattodea</taxon>
        <taxon>Blaberoidea</taxon>
        <taxon>Blaberidae</taxon>
        <taxon>Diplopterinae</taxon>
        <taxon>Diploptera</taxon>
    </lineage>
</organism>
<reference evidence="5" key="2">
    <citation type="submission" date="2023-05" db="EMBL/GenBank/DDBJ databases">
        <authorList>
            <person name="Fouks B."/>
        </authorList>
    </citation>
    <scope>NUCLEOTIDE SEQUENCE</scope>
    <source>
        <strain evidence="5">Stay&amp;Tobe</strain>
        <tissue evidence="5">Testes</tissue>
    </source>
</reference>
<evidence type="ECO:0000259" key="4">
    <source>
        <dbReference type="Pfam" id="PF23128"/>
    </source>
</evidence>
<name>A0AAD7ZJS7_DIPPU</name>
<dbReference type="Pfam" id="PF23028">
    <property type="entry name" value="YbjQ_3"/>
    <property type="match status" value="1"/>
</dbReference>
<feature type="domain" description="C2" evidence="2">
    <location>
        <begin position="231"/>
        <end position="331"/>
    </location>
</feature>
<dbReference type="GO" id="GO:0010828">
    <property type="term" value="P:positive regulation of D-glucose transmembrane transport"/>
    <property type="evidence" value="ECO:0007669"/>
    <property type="project" value="TreeGrafter"/>
</dbReference>
<keyword evidence="6" id="KW-1185">Reference proteome</keyword>
<evidence type="ECO:0000256" key="1">
    <source>
        <dbReference type="SAM" id="MobiDB-lite"/>
    </source>
</evidence>
<feature type="compositionally biased region" description="Polar residues" evidence="1">
    <location>
        <begin position="8"/>
        <end position="18"/>
    </location>
</feature>
<gene>
    <name evidence="5" type="ORF">L9F63_003587</name>
</gene>
<dbReference type="InterPro" id="IPR056430">
    <property type="entry name" value="C2CD5_YbjQ-like_dom"/>
</dbReference>
<dbReference type="GO" id="GO:0031340">
    <property type="term" value="P:positive regulation of vesicle fusion"/>
    <property type="evidence" value="ECO:0007669"/>
    <property type="project" value="TreeGrafter"/>
</dbReference>
<dbReference type="Pfam" id="PF23025">
    <property type="entry name" value="YbjQ_2"/>
    <property type="match status" value="2"/>
</dbReference>
<dbReference type="GO" id="GO:0005886">
    <property type="term" value="C:plasma membrane"/>
    <property type="evidence" value="ECO:0007669"/>
    <property type="project" value="TreeGrafter"/>
</dbReference>
<dbReference type="GO" id="GO:0005544">
    <property type="term" value="F:calcium-dependent phospholipid binding"/>
    <property type="evidence" value="ECO:0007669"/>
    <property type="project" value="InterPro"/>
</dbReference>
<dbReference type="InterPro" id="IPR038983">
    <property type="entry name" value="C2CD5"/>
</dbReference>
<feature type="region of interest" description="Disordered" evidence="1">
    <location>
        <begin position="567"/>
        <end position="596"/>
    </location>
</feature>
<sequence>GSSRKRNSLTGSDRSSTMGGHFRQGPTVVRPAMNQESLDMMEYPFLTMSKYPPGFILHLGGTVSSRSVKLLERITNLEEPETRDAWWTEIRMEVRSHARALGCNVVLGYSEHTSICDDVCVLSASGTAAVINLQFSTVPEPDTSSQHVVTKHVHNKELMTTSLDRTDFEKEKSTPQKNEVGVPLVTGTKVRHPSEGYDVEQISSCSVCHIPYSESSVPFRVTMLKCAVCRRGKVPDVLFTTIELPEGVPITGKACFLQAYVCRPKRDCRGELNAKEISDGLPFLEYELHRLLINKLKMKGMNSIFGLKVQVSIGEKLLVGLASGTGVFLTPLPTPPVPKISAGNAWADDKKLAEIQKLLQDTVKKNREFYQLKPIIEPEIQTNGKMSTSDTEESDDELPDLDLAMGNKDTCVLEVDDAEDVDVISLLIDPRPPEGFWVVNTETIPGLEDHEIVRNIQMFTQVWRAKIPIGQPTSVFSKHFHRLLQSVYFKLRRMIPCALSDLQFGIELPEPDEMQISVLGMALGLGDPDKPSNKFKRKVIDDSELIFNLDEDSVVTAENPIVSTASVLPTRPRPRSPIRAKAPPVRPHHTPPRERYGVDMTPLSYVPGGKIERYLGNLNFFFIRESTCIKEGGGPSGFLHSFVTEVLAIVRAHVTALGGNAMVAYFMSECVLYHNPHKNQGQCLINVGGDVVFVSYPEEPKTAFE</sequence>
<proteinExistence type="predicted"/>
<dbReference type="PANTHER" id="PTHR37412">
    <property type="entry name" value="C2 DOMAIN-CONTAINING PROTEIN 5"/>
    <property type="match status" value="1"/>
</dbReference>
<dbReference type="EMBL" id="JASPKZ010007831">
    <property type="protein sequence ID" value="KAJ9582004.1"/>
    <property type="molecule type" value="Genomic_DNA"/>
</dbReference>
<comment type="caution">
    <text evidence="5">The sequence shown here is derived from an EMBL/GenBank/DDBJ whole genome shotgun (WGS) entry which is preliminary data.</text>
</comment>
<evidence type="ECO:0008006" key="7">
    <source>
        <dbReference type="Google" id="ProtNLM"/>
    </source>
</evidence>
<feature type="non-terminal residue" evidence="5">
    <location>
        <position position="705"/>
    </location>
</feature>
<evidence type="ECO:0000313" key="5">
    <source>
        <dbReference type="EMBL" id="KAJ9582004.1"/>
    </source>
</evidence>
<evidence type="ECO:0000259" key="2">
    <source>
        <dbReference type="Pfam" id="PF23025"/>
    </source>
</evidence>
<dbReference type="GO" id="GO:0090314">
    <property type="term" value="P:positive regulation of protein targeting to membrane"/>
    <property type="evidence" value="ECO:0007669"/>
    <property type="project" value="TreeGrafter"/>
</dbReference>